<sequence length="56" mass="6307">MPQLGGTREEENNETTVKMFCTPSSSPFSSPRRFFTPSGSFALQKLAEHRSRRAES</sequence>
<evidence type="ECO:0000256" key="1">
    <source>
        <dbReference type="SAM" id="MobiDB-lite"/>
    </source>
</evidence>
<keyword evidence="3" id="KW-1185">Reference proteome</keyword>
<feature type="compositionally biased region" description="Low complexity" evidence="1">
    <location>
        <begin position="22"/>
        <end position="33"/>
    </location>
</feature>
<accession>A0A1L7WB45</accession>
<dbReference type="EMBL" id="FJOF01000018">
    <property type="protein sequence ID" value="CZR49686.1"/>
    <property type="molecule type" value="Genomic_DNA"/>
</dbReference>
<comment type="caution">
    <text evidence="2">The sequence shown here is derived from an EMBL/GenBank/DDBJ whole genome shotgun (WGS) entry which is preliminary data.</text>
</comment>
<dbReference type="RefSeq" id="XP_031090184.1">
    <property type="nucleotide sequence ID" value="XM_031224978.1"/>
</dbReference>
<gene>
    <name evidence="2" type="ORF">FPRO_14836</name>
</gene>
<feature type="region of interest" description="Disordered" evidence="1">
    <location>
        <begin position="1"/>
        <end position="33"/>
    </location>
</feature>
<evidence type="ECO:0000313" key="3">
    <source>
        <dbReference type="Proteomes" id="UP000183971"/>
    </source>
</evidence>
<evidence type="ECO:0000313" key="2">
    <source>
        <dbReference type="EMBL" id="CZR49686.1"/>
    </source>
</evidence>
<protein>
    <submittedName>
        <fullName evidence="2">Uncharacterized protein</fullName>
    </submittedName>
</protein>
<reference evidence="3" key="1">
    <citation type="journal article" date="2016" name="Genome Biol. Evol.">
        <title>Comparative 'omics' of the Fusarium fujikuroi species complex highlights differences in genetic potential and metabolite synthesis.</title>
        <authorList>
            <person name="Niehaus E.-M."/>
            <person name="Muensterkoetter M."/>
            <person name="Proctor R.H."/>
            <person name="Brown D.W."/>
            <person name="Sharon A."/>
            <person name="Idan Y."/>
            <person name="Oren-Young L."/>
            <person name="Sieber C.M."/>
            <person name="Novak O."/>
            <person name="Pencik A."/>
            <person name="Tarkowska D."/>
            <person name="Hromadova K."/>
            <person name="Freeman S."/>
            <person name="Maymon M."/>
            <person name="Elazar M."/>
            <person name="Youssef S.A."/>
            <person name="El-Shabrawy E.S.M."/>
            <person name="Shalaby A.B.A."/>
            <person name="Houterman P."/>
            <person name="Brock N.L."/>
            <person name="Burkhardt I."/>
            <person name="Tsavkelova E.A."/>
            <person name="Dickschat J.S."/>
            <person name="Galuszka P."/>
            <person name="Gueldener U."/>
            <person name="Tudzynski B."/>
        </authorList>
    </citation>
    <scope>NUCLEOTIDE SEQUENCE [LARGE SCALE GENOMIC DNA]</scope>
    <source>
        <strain evidence="3">ET1</strain>
    </source>
</reference>
<name>A0A1L7WB45_FUSPR</name>
<organism evidence="2 3">
    <name type="scientific">Fusarium proliferatum (strain ET1)</name>
    <name type="common">Orchid endophyte fungus</name>
    <dbReference type="NCBI Taxonomy" id="1227346"/>
    <lineage>
        <taxon>Eukaryota</taxon>
        <taxon>Fungi</taxon>
        <taxon>Dikarya</taxon>
        <taxon>Ascomycota</taxon>
        <taxon>Pezizomycotina</taxon>
        <taxon>Sordariomycetes</taxon>
        <taxon>Hypocreomycetidae</taxon>
        <taxon>Hypocreales</taxon>
        <taxon>Nectriaceae</taxon>
        <taxon>Fusarium</taxon>
        <taxon>Fusarium fujikuroi species complex</taxon>
    </lineage>
</organism>
<proteinExistence type="predicted"/>
<dbReference type="Proteomes" id="UP000183971">
    <property type="component" value="Unassembled WGS sequence"/>
</dbReference>
<dbReference type="GeneID" id="42059693"/>
<dbReference type="AlphaFoldDB" id="A0A1L7WB45"/>
<dbReference type="VEuPathDB" id="FungiDB:FPRO_14836"/>